<sequence>MSAFAREGVLAAEEGGETGRGFGAALALGAVPGADEVESPLGAGPAPGAASVLRAASGALLWFGALGRRRPTARRCTTR</sequence>
<dbReference type="AlphaFoldDB" id="A0A640TP98"/>
<dbReference type="EMBL" id="BLIP01000002">
    <property type="protein sequence ID" value="GFE25497.1"/>
    <property type="molecule type" value="Genomic_DNA"/>
</dbReference>
<gene>
    <name evidence="1" type="ORF">Sliba_59500</name>
</gene>
<comment type="caution">
    <text evidence="1">The sequence shown here is derived from an EMBL/GenBank/DDBJ whole genome shotgun (WGS) entry which is preliminary data.</text>
</comment>
<evidence type="ECO:0000313" key="1">
    <source>
        <dbReference type="EMBL" id="GFE25497.1"/>
    </source>
</evidence>
<proteinExistence type="predicted"/>
<organism evidence="1 2">
    <name type="scientific">Streptomyces nigrescens</name>
    <dbReference type="NCBI Taxonomy" id="1920"/>
    <lineage>
        <taxon>Bacteria</taxon>
        <taxon>Bacillati</taxon>
        <taxon>Actinomycetota</taxon>
        <taxon>Actinomycetes</taxon>
        <taxon>Kitasatosporales</taxon>
        <taxon>Streptomycetaceae</taxon>
        <taxon>Streptomyces</taxon>
    </lineage>
</organism>
<accession>A0A640TP98</accession>
<dbReference type="Proteomes" id="UP000429552">
    <property type="component" value="Unassembled WGS sequence"/>
</dbReference>
<reference evidence="1 2" key="1">
    <citation type="submission" date="2019-12" db="EMBL/GenBank/DDBJ databases">
        <title>Whole genome shotgun sequence of Streptomyces libani subsp. libani NBRC 13452.</title>
        <authorList>
            <person name="Ichikawa N."/>
            <person name="Kimura A."/>
            <person name="Kitahashi Y."/>
            <person name="Komaki H."/>
            <person name="Tamura T."/>
        </authorList>
    </citation>
    <scope>NUCLEOTIDE SEQUENCE [LARGE SCALE GENOMIC DNA]</scope>
    <source>
        <strain evidence="1 2">NBRC 13452</strain>
    </source>
</reference>
<protein>
    <submittedName>
        <fullName evidence="1">Uncharacterized protein</fullName>
    </submittedName>
</protein>
<name>A0A640TP98_STRNI</name>
<evidence type="ECO:0000313" key="2">
    <source>
        <dbReference type="Proteomes" id="UP000429552"/>
    </source>
</evidence>